<evidence type="ECO:0000313" key="3">
    <source>
        <dbReference type="Proteomes" id="UP000663879"/>
    </source>
</evidence>
<dbReference type="InterPro" id="IPR045068">
    <property type="entry name" value="BACURD1-3"/>
</dbReference>
<keyword evidence="3" id="KW-1185">Reference proteome</keyword>
<organism evidence="2 3">
    <name type="scientific">Brachionus calyciflorus</name>
    <dbReference type="NCBI Taxonomy" id="104777"/>
    <lineage>
        <taxon>Eukaryota</taxon>
        <taxon>Metazoa</taxon>
        <taxon>Spiralia</taxon>
        <taxon>Gnathifera</taxon>
        <taxon>Rotifera</taxon>
        <taxon>Eurotatoria</taxon>
        <taxon>Monogononta</taxon>
        <taxon>Pseudotrocha</taxon>
        <taxon>Ploima</taxon>
        <taxon>Brachionidae</taxon>
        <taxon>Brachionus</taxon>
    </lineage>
</organism>
<protein>
    <recommendedName>
        <fullName evidence="1">TLDc domain-containing protein</fullName>
    </recommendedName>
</protein>
<dbReference type="SUPFAM" id="SSF54695">
    <property type="entry name" value="POZ domain"/>
    <property type="match status" value="1"/>
</dbReference>
<dbReference type="Proteomes" id="UP000663879">
    <property type="component" value="Unassembled WGS sequence"/>
</dbReference>
<comment type="caution">
    <text evidence="2">The sequence shown here is derived from an EMBL/GenBank/DDBJ whole genome shotgun (WGS) entry which is preliminary data.</text>
</comment>
<dbReference type="Pfam" id="PF02214">
    <property type="entry name" value="BTB_2"/>
    <property type="match status" value="1"/>
</dbReference>
<dbReference type="PANTHER" id="PTHR11145:SF8">
    <property type="entry name" value="RE57120P"/>
    <property type="match status" value="1"/>
</dbReference>
<feature type="domain" description="TLDc" evidence="1">
    <location>
        <begin position="70"/>
        <end position="231"/>
    </location>
</feature>
<name>A0A814R1T7_9BILA</name>
<proteinExistence type="predicted"/>
<dbReference type="InterPro" id="IPR011333">
    <property type="entry name" value="SKP1/BTB/POZ_sf"/>
</dbReference>
<evidence type="ECO:0000259" key="1">
    <source>
        <dbReference type="PROSITE" id="PS51886"/>
    </source>
</evidence>
<dbReference type="InterPro" id="IPR003131">
    <property type="entry name" value="T1-type_BTB"/>
</dbReference>
<dbReference type="Gene3D" id="3.30.710.10">
    <property type="entry name" value="Potassium Channel Kv1.1, Chain A"/>
    <property type="match status" value="1"/>
</dbReference>
<reference evidence="2" key="1">
    <citation type="submission" date="2021-02" db="EMBL/GenBank/DDBJ databases">
        <authorList>
            <person name="Nowell W R."/>
        </authorList>
    </citation>
    <scope>NUCLEOTIDE SEQUENCE</scope>
    <source>
        <strain evidence="2">Ploen Becks lab</strain>
    </source>
</reference>
<sequence>YDENKAIFIDRDPKYFSHVLNYLRNVDIESNGFDLPDGIDLRELSKEAKFYNIIGLGELPKKYVNSMDTKILDENQIQDLLDLCQFSTNSKFKLVYRATIDGFSAANFHQKCDNIFPTLTIIQTTTGEILGGYTEQTWAPSASYKNDPIAFVYSFQNSYNIKYKCKIKNIKQAIYCHTNYGPTFGSDLLICDKSNISGNSYRYFGKTYDCYDLTEQSVFTTREIEVFQKIV</sequence>
<dbReference type="InterPro" id="IPR006571">
    <property type="entry name" value="TLDc_dom"/>
</dbReference>
<dbReference type="SMART" id="SM00584">
    <property type="entry name" value="TLDc"/>
    <property type="match status" value="1"/>
</dbReference>
<dbReference type="PROSITE" id="PS51886">
    <property type="entry name" value="TLDC"/>
    <property type="match status" value="1"/>
</dbReference>
<dbReference type="PANTHER" id="PTHR11145">
    <property type="entry name" value="BTB/POZ DOMAIN-CONTAINING ADAPTER FOR CUL3-MEDIATED RHOA DEGRADATION PROTEIN FAMILY MEMBER"/>
    <property type="match status" value="1"/>
</dbReference>
<dbReference type="EMBL" id="CAJNOC010009353">
    <property type="protein sequence ID" value="CAF1127911.1"/>
    <property type="molecule type" value="Genomic_DNA"/>
</dbReference>
<dbReference type="OrthoDB" id="10001977at2759"/>
<dbReference type="AlphaFoldDB" id="A0A814R1T7"/>
<dbReference type="Pfam" id="PF07534">
    <property type="entry name" value="TLD"/>
    <property type="match status" value="1"/>
</dbReference>
<feature type="non-terminal residue" evidence="2">
    <location>
        <position position="1"/>
    </location>
</feature>
<accession>A0A814R1T7</accession>
<evidence type="ECO:0000313" key="2">
    <source>
        <dbReference type="EMBL" id="CAF1127911.1"/>
    </source>
</evidence>
<dbReference type="GO" id="GO:0051260">
    <property type="term" value="P:protein homooligomerization"/>
    <property type="evidence" value="ECO:0007669"/>
    <property type="project" value="InterPro"/>
</dbReference>
<gene>
    <name evidence="2" type="ORF">OXX778_LOCUS22339</name>
</gene>